<evidence type="ECO:0000313" key="3">
    <source>
        <dbReference type="EMBL" id="KAF9694831.1"/>
    </source>
</evidence>
<dbReference type="PROSITE" id="PS50011">
    <property type="entry name" value="PROTEIN_KINASE_DOM"/>
    <property type="match status" value="1"/>
</dbReference>
<protein>
    <recommendedName>
        <fullName evidence="2">Protein kinase domain-containing protein</fullName>
    </recommendedName>
</protein>
<dbReference type="InterPro" id="IPR008271">
    <property type="entry name" value="Ser/Thr_kinase_AS"/>
</dbReference>
<sequence length="712" mass="80442">MLDCIKLILRRIDACHASNPLLSANDAHREAIVAETRIYDQARSIDEYESSIDEKVASYPPRFLQFPTPEDTKYVPTPGAISVGMYQNALYYREGLFSAIYKAPALNEDGYFPSGASSRAKFVALKITSPSMMEPPHDSMREAEILKKAASPNVLPLLDTFREDGSRFVLVFPFIPLDLSVVLREGKFAKTQTKVWLKDLFSALAFIHEHGIIHRDIKPSNILLKTLDGPAYLADFGIAWAPDCSGSEAPDSKITDVGTTCYRPPELLFGNKAYDCSLDLWAAGCTVAEILDPDHATLFDSGELGSDLALLQSIFKKLGTPTLTRWPEAAKFPDWGKVQFYEYPEEHWGTLLPRVSEDGQDLISELVRYESGARLTASKLEEELARDLQQMKLRLQGTPDTEVNPELVFQLLSAILSDDLLYTLAINIHKLPFESRKDAQVVFSSAFRYKPAGQTDSQVLHHIVQFRPDIIIALCRGYDRRESAMPCGGVLREALKYDAIAALLLYDEGDEDGKQLDLANVNPDIPATGNGIFWRFFDWIDKGAFELSADAFNTFREILTKHKPLVATFLQTNFEMFFSKYNNMLISSESYVTKRQSIKLLGEILLDRANYSVMTQYVDSGEHLKIIMKLLRDDRRMINYEGFHVFKVFVANPNKSLAVQRILISNREKLLRFLPNFLDDRTEDEQFIDEKSFLIRQIEQLPSQPVPPPAAG</sequence>
<dbReference type="InterPro" id="IPR011989">
    <property type="entry name" value="ARM-like"/>
</dbReference>
<evidence type="ECO:0000313" key="4">
    <source>
        <dbReference type="Proteomes" id="UP000651452"/>
    </source>
</evidence>
<dbReference type="PANTHER" id="PTHR10182">
    <property type="entry name" value="CALCIUM-BINDING PROTEIN 39-RELATED"/>
    <property type="match status" value="1"/>
</dbReference>
<gene>
    <name evidence="3" type="ORF">EKO04_006753</name>
</gene>
<feature type="domain" description="Protein kinase" evidence="2">
    <location>
        <begin position="86"/>
        <end position="393"/>
    </location>
</feature>
<dbReference type="EMBL" id="RZGK01000012">
    <property type="protein sequence ID" value="KAF9694831.1"/>
    <property type="molecule type" value="Genomic_DNA"/>
</dbReference>
<reference evidence="3" key="2">
    <citation type="submission" date="2020-09" db="EMBL/GenBank/DDBJ databases">
        <title>Reference genome assembly for Australian Ascochyta lentis isolate Al4.</title>
        <authorList>
            <person name="Lee R.C."/>
            <person name="Farfan-Caceres L.M."/>
            <person name="Debler J.W."/>
            <person name="Williams A.H."/>
            <person name="Henares B.M."/>
        </authorList>
    </citation>
    <scope>NUCLEOTIDE SEQUENCE</scope>
    <source>
        <strain evidence="3">Al4</strain>
    </source>
</reference>
<dbReference type="InterPro" id="IPR013878">
    <property type="entry name" value="Mo25"/>
</dbReference>
<dbReference type="Pfam" id="PF08569">
    <property type="entry name" value="Mo25"/>
    <property type="match status" value="1"/>
</dbReference>
<dbReference type="PANTHER" id="PTHR10182:SF3">
    <property type="entry name" value="PROTEIN MO25"/>
    <property type="match status" value="1"/>
</dbReference>
<dbReference type="OrthoDB" id="609103at2759"/>
<dbReference type="FunFam" id="1.25.10.10:FF:000257">
    <property type="entry name" value="Conidiophore development protein hymA"/>
    <property type="match status" value="1"/>
</dbReference>
<dbReference type="Pfam" id="PF07714">
    <property type="entry name" value="PK_Tyr_Ser-Thr"/>
    <property type="match status" value="1"/>
</dbReference>
<dbReference type="SUPFAM" id="SSF48371">
    <property type="entry name" value="ARM repeat"/>
    <property type="match status" value="1"/>
</dbReference>
<dbReference type="SUPFAM" id="SSF56112">
    <property type="entry name" value="Protein kinase-like (PK-like)"/>
    <property type="match status" value="1"/>
</dbReference>
<dbReference type="GO" id="GO:0005524">
    <property type="term" value="F:ATP binding"/>
    <property type="evidence" value="ECO:0007669"/>
    <property type="project" value="InterPro"/>
</dbReference>
<dbReference type="GO" id="GO:0005737">
    <property type="term" value="C:cytoplasm"/>
    <property type="evidence" value="ECO:0007669"/>
    <property type="project" value="UniProtKB-ARBA"/>
</dbReference>
<accession>A0A8H7J0B7</accession>
<dbReference type="InterPro" id="IPR011009">
    <property type="entry name" value="Kinase-like_dom_sf"/>
</dbReference>
<dbReference type="InterPro" id="IPR000719">
    <property type="entry name" value="Prot_kinase_dom"/>
</dbReference>
<dbReference type="SMART" id="SM00220">
    <property type="entry name" value="S_TKc"/>
    <property type="match status" value="1"/>
</dbReference>
<proteinExistence type="inferred from homology"/>
<dbReference type="AlphaFoldDB" id="A0A8H7J0B7"/>
<dbReference type="GO" id="GO:0043539">
    <property type="term" value="F:protein serine/threonine kinase activator activity"/>
    <property type="evidence" value="ECO:0007669"/>
    <property type="project" value="TreeGrafter"/>
</dbReference>
<dbReference type="Gene3D" id="1.25.10.10">
    <property type="entry name" value="Leucine-rich Repeat Variant"/>
    <property type="match status" value="1"/>
</dbReference>
<reference evidence="3" key="1">
    <citation type="submission" date="2018-12" db="EMBL/GenBank/DDBJ databases">
        <authorList>
            <person name="Syme R.A."/>
            <person name="Farfan-Caceres L."/>
            <person name="Lichtenzveig J."/>
        </authorList>
    </citation>
    <scope>NUCLEOTIDE SEQUENCE</scope>
    <source>
        <strain evidence="3">Al4</strain>
    </source>
</reference>
<dbReference type="InterPro" id="IPR016024">
    <property type="entry name" value="ARM-type_fold"/>
</dbReference>
<dbReference type="InterPro" id="IPR001245">
    <property type="entry name" value="Ser-Thr/Tyr_kinase_cat_dom"/>
</dbReference>
<evidence type="ECO:0000259" key="2">
    <source>
        <dbReference type="PROSITE" id="PS50011"/>
    </source>
</evidence>
<comment type="caution">
    <text evidence="3">The sequence shown here is derived from an EMBL/GenBank/DDBJ whole genome shotgun (WGS) entry which is preliminary data.</text>
</comment>
<organism evidence="3 4">
    <name type="scientific">Ascochyta lentis</name>
    <dbReference type="NCBI Taxonomy" id="205686"/>
    <lineage>
        <taxon>Eukaryota</taxon>
        <taxon>Fungi</taxon>
        <taxon>Dikarya</taxon>
        <taxon>Ascomycota</taxon>
        <taxon>Pezizomycotina</taxon>
        <taxon>Dothideomycetes</taxon>
        <taxon>Pleosporomycetidae</taxon>
        <taxon>Pleosporales</taxon>
        <taxon>Pleosporineae</taxon>
        <taxon>Didymellaceae</taxon>
        <taxon>Ascochyta</taxon>
    </lineage>
</organism>
<name>A0A8H7J0B7_9PLEO</name>
<dbReference type="GO" id="GO:0004672">
    <property type="term" value="F:protein kinase activity"/>
    <property type="evidence" value="ECO:0007669"/>
    <property type="project" value="InterPro"/>
</dbReference>
<dbReference type="GO" id="GO:0035556">
    <property type="term" value="P:intracellular signal transduction"/>
    <property type="evidence" value="ECO:0007669"/>
    <property type="project" value="TreeGrafter"/>
</dbReference>
<dbReference type="Gene3D" id="1.10.510.10">
    <property type="entry name" value="Transferase(Phosphotransferase) domain 1"/>
    <property type="match status" value="1"/>
</dbReference>
<dbReference type="PROSITE" id="PS00108">
    <property type="entry name" value="PROTEIN_KINASE_ST"/>
    <property type="match status" value="1"/>
</dbReference>
<comment type="similarity">
    <text evidence="1">Belongs to the Mo25 family.</text>
</comment>
<dbReference type="Proteomes" id="UP000651452">
    <property type="component" value="Unassembled WGS sequence"/>
</dbReference>
<evidence type="ECO:0000256" key="1">
    <source>
        <dbReference type="ARBA" id="ARBA00011012"/>
    </source>
</evidence>
<keyword evidence="4" id="KW-1185">Reference proteome</keyword>